<dbReference type="InterPro" id="IPR011989">
    <property type="entry name" value="ARM-like"/>
</dbReference>
<proteinExistence type="predicted"/>
<name>A0A0H3A6R8_NITV4</name>
<dbReference type="EMBL" id="CP000527">
    <property type="protein sequence ID" value="ABM28171.1"/>
    <property type="molecule type" value="Genomic_DNA"/>
</dbReference>
<sequence length="642" mass="69783">MSEEQHILEVLQSDDAEQVREAAYSAGELRLEAAVPHLVRHLQSQNIGVQEAVDNALRKIGGAAAVAGVIPLLRSDDAPIRNISMDILRDIGRDEFDALKQLLHDEDPDIRIFASDILGTSGSILAVPALCEALLRDPEVNVRYQAAVSLGTLAFPEAADCLNKAMQDEEWVQFSVIEALIKIRAESSVNALVKALDSTSDLVASMIVDALGEMGNLKAVPLLLKRIEKSPTPLRNKIVRAIVSILGKKSLSLLGEREQQRLGAYLLAALDDEDEEVQDAAMVGLASLGQAEATVAVLRLAARLDPDRDHERLEAAIRCIGGIGFNEAVEEALSDENESTILMVVEAAADMNPAEIVPALKRIFWDKGRDAQRAIATQLARIASLEDVDFFLDLLERAEDAHVIKAALHFLGHRAKPAGVGERMLALLDHPYDDVKEAALEACIALQDVSLCASFRERFHSGDPLQRMMATYAMGRLDVDGNLDVLREALVDDVPDVRKVALEALAGTCPITPEHLELVVPLMHDPVREVRLALVDLFGACPEESVIGHLLEALDDEDDWVRVRAIEALGRLGRKECVTPLIERVDGAGNLVLLKIIEALGSIGGNMAFRALLALMEHEDPEIQQAAEDAVARLGEQDSEGE</sequence>
<dbReference type="GO" id="GO:0016829">
    <property type="term" value="F:lyase activity"/>
    <property type="evidence" value="ECO:0007669"/>
    <property type="project" value="UniProtKB-KW"/>
</dbReference>
<dbReference type="SUPFAM" id="SSF48371">
    <property type="entry name" value="ARM repeat"/>
    <property type="match status" value="3"/>
</dbReference>
<dbReference type="GO" id="GO:0016491">
    <property type="term" value="F:oxidoreductase activity"/>
    <property type="evidence" value="ECO:0007669"/>
    <property type="project" value="TreeGrafter"/>
</dbReference>
<dbReference type="HOGENOM" id="CLU_420186_0_0_7"/>
<dbReference type="PANTHER" id="PTHR12697">
    <property type="entry name" value="PBS LYASE HEAT-LIKE PROTEIN"/>
    <property type="match status" value="1"/>
</dbReference>
<dbReference type="InterPro" id="IPR004155">
    <property type="entry name" value="PBS_lyase_HEAT"/>
</dbReference>
<keyword evidence="1" id="KW-0456">Lyase</keyword>
<gene>
    <name evidence="1" type="ordered locus">Dvul_1151</name>
</gene>
<dbReference type="Proteomes" id="UP000009173">
    <property type="component" value="Chromosome"/>
</dbReference>
<dbReference type="PANTHER" id="PTHR12697:SF5">
    <property type="entry name" value="DEOXYHYPUSINE HYDROXYLASE"/>
    <property type="match status" value="1"/>
</dbReference>
<reference evidence="2" key="1">
    <citation type="journal article" date="2009" name="Environ. Microbiol.">
        <title>Contribution of mobile genetic elements to Desulfovibrio vulgaris genome plasticity.</title>
        <authorList>
            <person name="Walker C.B."/>
            <person name="Stolyar S."/>
            <person name="Chivian D."/>
            <person name="Pinel N."/>
            <person name="Gabster J.A."/>
            <person name="Dehal P.S."/>
            <person name="He Z."/>
            <person name="Yang Z.K."/>
            <person name="Yen H.C."/>
            <person name="Zhou J."/>
            <person name="Wall J.D."/>
            <person name="Hazen T.C."/>
            <person name="Arkin A.P."/>
            <person name="Stahl D.A."/>
        </authorList>
    </citation>
    <scope>NUCLEOTIDE SEQUENCE [LARGE SCALE GENOMIC DNA]</scope>
    <source>
        <strain evidence="2">DP4</strain>
    </source>
</reference>
<protein>
    <submittedName>
        <fullName evidence="1">PBS lyase HEAT domain protein repeat-containing protein</fullName>
    </submittedName>
</protein>
<evidence type="ECO:0000313" key="2">
    <source>
        <dbReference type="Proteomes" id="UP000009173"/>
    </source>
</evidence>
<organism evidence="1 2">
    <name type="scientific">Nitratidesulfovibrio vulgaris (strain DP4)</name>
    <name type="common">Desulfovibrio vulgaris</name>
    <dbReference type="NCBI Taxonomy" id="391774"/>
    <lineage>
        <taxon>Bacteria</taxon>
        <taxon>Pseudomonadati</taxon>
        <taxon>Thermodesulfobacteriota</taxon>
        <taxon>Desulfovibrionia</taxon>
        <taxon>Desulfovibrionales</taxon>
        <taxon>Desulfovibrionaceae</taxon>
        <taxon>Nitratidesulfovibrio</taxon>
    </lineage>
</organism>
<dbReference type="SMART" id="SM00567">
    <property type="entry name" value="EZ_HEAT"/>
    <property type="match status" value="10"/>
</dbReference>
<dbReference type="Pfam" id="PF13646">
    <property type="entry name" value="HEAT_2"/>
    <property type="match status" value="4"/>
</dbReference>
<accession>A0A0H3A6R8</accession>
<evidence type="ECO:0000313" key="1">
    <source>
        <dbReference type="EMBL" id="ABM28171.1"/>
    </source>
</evidence>
<dbReference type="KEGG" id="dvl:Dvul_1151"/>
<dbReference type="InterPro" id="IPR016024">
    <property type="entry name" value="ARM-type_fold"/>
</dbReference>
<dbReference type="Gene3D" id="1.25.10.10">
    <property type="entry name" value="Leucine-rich Repeat Variant"/>
    <property type="match status" value="5"/>
</dbReference>
<dbReference type="RefSeq" id="WP_011792100.1">
    <property type="nucleotide sequence ID" value="NC_008751.1"/>
</dbReference>
<dbReference type="AlphaFoldDB" id="A0A0H3A6R8"/>